<feature type="transmembrane region" description="Helical" evidence="6">
    <location>
        <begin position="78"/>
        <end position="103"/>
    </location>
</feature>
<dbReference type="Pfam" id="PF00083">
    <property type="entry name" value="Sugar_tr"/>
    <property type="match status" value="1"/>
</dbReference>
<gene>
    <name evidence="8" type="ORF">MKW94_014379</name>
</gene>
<dbReference type="Proteomes" id="UP001177140">
    <property type="component" value="Unassembled WGS sequence"/>
</dbReference>
<name>A0AA41VCR6_PAPNU</name>
<keyword evidence="5 6" id="KW-0472">Membrane</keyword>
<accession>A0AA41VCR6</accession>
<dbReference type="AlphaFoldDB" id="A0AA41VCR6"/>
<dbReference type="EMBL" id="JAJJMA010194681">
    <property type="protein sequence ID" value="MCL7038839.1"/>
    <property type="molecule type" value="Genomic_DNA"/>
</dbReference>
<sequence length="189" mass="21169">MAKVGALAIPLITSSLSAVGMILCKALVDSRGRRRLLLVSMFGIATSLGLLSYVFWASDHSLGNDWVWYNKEGISPRGLLASVALTMYIIFYSLGIRTLPWIITSELYPMKYRTICAVIGAMAYWGSKLLVHHFFLDIVGYFVGITGMLLLLQLFSWLVGLFIYLYVPETMGFPLEDVEQLLSQQEKSI</sequence>
<dbReference type="PANTHER" id="PTHR48020">
    <property type="entry name" value="PROTON MYO-INOSITOL COTRANSPORTER"/>
    <property type="match status" value="1"/>
</dbReference>
<evidence type="ECO:0000256" key="2">
    <source>
        <dbReference type="ARBA" id="ARBA00022448"/>
    </source>
</evidence>
<evidence type="ECO:0000256" key="4">
    <source>
        <dbReference type="ARBA" id="ARBA00022989"/>
    </source>
</evidence>
<feature type="transmembrane region" description="Helical" evidence="6">
    <location>
        <begin position="141"/>
        <end position="167"/>
    </location>
</feature>
<dbReference type="InterPro" id="IPR005828">
    <property type="entry name" value="MFS_sugar_transport-like"/>
</dbReference>
<dbReference type="InterPro" id="IPR050814">
    <property type="entry name" value="Myo-inositol_Transporter"/>
</dbReference>
<evidence type="ECO:0000256" key="5">
    <source>
        <dbReference type="ARBA" id="ARBA00023136"/>
    </source>
</evidence>
<feature type="transmembrane region" description="Helical" evidence="6">
    <location>
        <begin position="6"/>
        <end position="24"/>
    </location>
</feature>
<comment type="subcellular location">
    <subcellularLocation>
        <location evidence="1">Membrane</location>
        <topology evidence="1">Multi-pass membrane protein</topology>
    </subcellularLocation>
</comment>
<feature type="domain" description="Major facilitator superfamily (MFS) profile" evidence="7">
    <location>
        <begin position="1"/>
        <end position="171"/>
    </location>
</feature>
<keyword evidence="3 6" id="KW-0812">Transmembrane</keyword>
<comment type="caution">
    <text evidence="8">The sequence shown here is derived from an EMBL/GenBank/DDBJ whole genome shotgun (WGS) entry which is preliminary data.</text>
</comment>
<evidence type="ECO:0000256" key="6">
    <source>
        <dbReference type="SAM" id="Phobius"/>
    </source>
</evidence>
<dbReference type="Gene3D" id="1.20.1250.20">
    <property type="entry name" value="MFS general substrate transporter like domains"/>
    <property type="match status" value="1"/>
</dbReference>
<dbReference type="PROSITE" id="PS50850">
    <property type="entry name" value="MFS"/>
    <property type="match status" value="1"/>
</dbReference>
<keyword evidence="4 6" id="KW-1133">Transmembrane helix</keyword>
<dbReference type="InterPro" id="IPR036259">
    <property type="entry name" value="MFS_trans_sf"/>
</dbReference>
<keyword evidence="9" id="KW-1185">Reference proteome</keyword>
<keyword evidence="2" id="KW-0813">Transport</keyword>
<evidence type="ECO:0000313" key="9">
    <source>
        <dbReference type="Proteomes" id="UP001177140"/>
    </source>
</evidence>
<proteinExistence type="predicted"/>
<dbReference type="SUPFAM" id="SSF103473">
    <property type="entry name" value="MFS general substrate transporter"/>
    <property type="match status" value="1"/>
</dbReference>
<dbReference type="GO" id="GO:0022857">
    <property type="term" value="F:transmembrane transporter activity"/>
    <property type="evidence" value="ECO:0007669"/>
    <property type="project" value="InterPro"/>
</dbReference>
<evidence type="ECO:0000256" key="1">
    <source>
        <dbReference type="ARBA" id="ARBA00004141"/>
    </source>
</evidence>
<protein>
    <recommendedName>
        <fullName evidence="7">Major facilitator superfamily (MFS) profile domain-containing protein</fullName>
    </recommendedName>
</protein>
<dbReference type="PANTHER" id="PTHR48020:SF38">
    <property type="entry name" value="INOSITOL TRANSPORTER 2-RELATED"/>
    <property type="match status" value="1"/>
</dbReference>
<organism evidence="8 9">
    <name type="scientific">Papaver nudicaule</name>
    <name type="common">Iceland poppy</name>
    <dbReference type="NCBI Taxonomy" id="74823"/>
    <lineage>
        <taxon>Eukaryota</taxon>
        <taxon>Viridiplantae</taxon>
        <taxon>Streptophyta</taxon>
        <taxon>Embryophyta</taxon>
        <taxon>Tracheophyta</taxon>
        <taxon>Spermatophyta</taxon>
        <taxon>Magnoliopsida</taxon>
        <taxon>Ranunculales</taxon>
        <taxon>Papaveraceae</taxon>
        <taxon>Papaveroideae</taxon>
        <taxon>Papaver</taxon>
    </lineage>
</organism>
<evidence type="ECO:0000313" key="8">
    <source>
        <dbReference type="EMBL" id="MCL7038839.1"/>
    </source>
</evidence>
<dbReference type="InterPro" id="IPR020846">
    <property type="entry name" value="MFS_dom"/>
</dbReference>
<evidence type="ECO:0000259" key="7">
    <source>
        <dbReference type="PROSITE" id="PS50850"/>
    </source>
</evidence>
<feature type="transmembrane region" description="Helical" evidence="6">
    <location>
        <begin position="36"/>
        <end position="58"/>
    </location>
</feature>
<reference evidence="8" key="1">
    <citation type="submission" date="2022-03" db="EMBL/GenBank/DDBJ databases">
        <title>A functionally conserved STORR gene fusion in Papaver species that diverged 16.8 million years ago.</title>
        <authorList>
            <person name="Catania T."/>
        </authorList>
    </citation>
    <scope>NUCLEOTIDE SEQUENCE</scope>
    <source>
        <strain evidence="8">S-191538</strain>
    </source>
</reference>
<evidence type="ECO:0000256" key="3">
    <source>
        <dbReference type="ARBA" id="ARBA00022692"/>
    </source>
</evidence>
<feature type="transmembrane region" description="Helical" evidence="6">
    <location>
        <begin position="115"/>
        <end position="135"/>
    </location>
</feature>
<dbReference type="GO" id="GO:0016020">
    <property type="term" value="C:membrane"/>
    <property type="evidence" value="ECO:0007669"/>
    <property type="project" value="UniProtKB-SubCell"/>
</dbReference>